<name>A0A0D7DYJ5_STUST</name>
<evidence type="ECO:0000313" key="2">
    <source>
        <dbReference type="Proteomes" id="UP000032439"/>
    </source>
</evidence>
<protein>
    <submittedName>
        <fullName evidence="1">Uncharacterized protein</fullName>
    </submittedName>
</protein>
<feature type="non-terminal residue" evidence="1">
    <location>
        <position position="161"/>
    </location>
</feature>
<sequence length="161" mass="18383">MSVKDQIRVDQNFQETPTGRLFFDSHSAKLTDLLGVRLLRCGVDTVRQLYRGLIRPEIMALFEKPGVMVEFAGEFWHAGRVGRDSGYQYKLQNADLGFILLIKNFNAKLENIGPHLKIEVSPHAIDALSPERLQERMDYYAAAVMTHRERNQCAVHLALDL</sequence>
<dbReference type="EMBL" id="JXXD01000391">
    <property type="protein sequence ID" value="KIZ32507.1"/>
    <property type="molecule type" value="Genomic_DNA"/>
</dbReference>
<dbReference type="Proteomes" id="UP000032439">
    <property type="component" value="Unassembled WGS sequence"/>
</dbReference>
<dbReference type="AlphaFoldDB" id="A0A0D7DYJ5"/>
<accession>A0A0D7DYJ5</accession>
<proteinExistence type="predicted"/>
<reference evidence="1 2" key="1">
    <citation type="submission" date="2014-11" db="EMBL/GenBank/DDBJ databases">
        <title>Genomics and ecophysiology of heterotrophic nitrogen fixing bacteria isolated from estuarine surface water.</title>
        <authorList>
            <person name="Bentzon-Tilia M."/>
            <person name="Severin I."/>
            <person name="Hansen L.H."/>
            <person name="Riemann L."/>
        </authorList>
    </citation>
    <scope>NUCLEOTIDE SEQUENCE [LARGE SCALE GENOMIC DNA]</scope>
    <source>
        <strain evidence="1 2">BAL361</strain>
    </source>
</reference>
<gene>
    <name evidence="1" type="ORF">LO50_23695</name>
</gene>
<organism evidence="1 2">
    <name type="scientific">Stutzerimonas stutzeri</name>
    <name type="common">Pseudomonas stutzeri</name>
    <dbReference type="NCBI Taxonomy" id="316"/>
    <lineage>
        <taxon>Bacteria</taxon>
        <taxon>Pseudomonadati</taxon>
        <taxon>Pseudomonadota</taxon>
        <taxon>Gammaproteobacteria</taxon>
        <taxon>Pseudomonadales</taxon>
        <taxon>Pseudomonadaceae</taxon>
        <taxon>Stutzerimonas</taxon>
    </lineage>
</organism>
<evidence type="ECO:0000313" key="1">
    <source>
        <dbReference type="EMBL" id="KIZ32507.1"/>
    </source>
</evidence>
<comment type="caution">
    <text evidence="1">The sequence shown here is derived from an EMBL/GenBank/DDBJ whole genome shotgun (WGS) entry which is preliminary data.</text>
</comment>